<reference evidence="7" key="1">
    <citation type="submission" date="2016-11" db="EMBL/GenBank/DDBJ databases">
        <authorList>
            <person name="Varghese N."/>
            <person name="Submissions S."/>
        </authorList>
    </citation>
    <scope>NUCLEOTIDE SEQUENCE [LARGE SCALE GENOMIC DNA]</scope>
    <source>
        <strain evidence="7">DSM 10349</strain>
    </source>
</reference>
<keyword evidence="7" id="KW-1185">Reference proteome</keyword>
<dbReference type="EMBL" id="FRAR01000009">
    <property type="protein sequence ID" value="SHK22678.1"/>
    <property type="molecule type" value="Genomic_DNA"/>
</dbReference>
<comment type="subcellular location">
    <subcellularLocation>
        <location evidence="1">Endomembrane system</location>
        <topology evidence="1">Multi-pass membrane protein</topology>
    </subcellularLocation>
</comment>
<evidence type="ECO:0000256" key="4">
    <source>
        <dbReference type="ARBA" id="ARBA00023136"/>
    </source>
</evidence>
<evidence type="ECO:0000313" key="7">
    <source>
        <dbReference type="Proteomes" id="UP000183997"/>
    </source>
</evidence>
<dbReference type="Proteomes" id="UP000183997">
    <property type="component" value="Unassembled WGS sequence"/>
</dbReference>
<accession>A0A1M6QRD4</accession>
<protein>
    <recommendedName>
        <fullName evidence="5">DUF1232 domain-containing protein</fullName>
    </recommendedName>
</protein>
<dbReference type="AlphaFoldDB" id="A0A1M6QRD4"/>
<dbReference type="STRING" id="1121421.SAMN02745123_01139"/>
<gene>
    <name evidence="6" type="ORF">SAMN02745123_01139</name>
</gene>
<keyword evidence="4" id="KW-0472">Membrane</keyword>
<dbReference type="Pfam" id="PF06803">
    <property type="entry name" value="DUF1232"/>
    <property type="match status" value="1"/>
</dbReference>
<evidence type="ECO:0000256" key="2">
    <source>
        <dbReference type="ARBA" id="ARBA00022692"/>
    </source>
</evidence>
<proteinExistence type="predicted"/>
<dbReference type="RefSeq" id="WP_238456734.1">
    <property type="nucleotide sequence ID" value="NZ_FRAR01000009.1"/>
</dbReference>
<evidence type="ECO:0000259" key="5">
    <source>
        <dbReference type="Pfam" id="PF06803"/>
    </source>
</evidence>
<dbReference type="GO" id="GO:0012505">
    <property type="term" value="C:endomembrane system"/>
    <property type="evidence" value="ECO:0007669"/>
    <property type="project" value="UniProtKB-SubCell"/>
</dbReference>
<sequence>MAFLKNFFTFIQALLNPLVPSRMKYEIGGCLLYFISPIDFIPDFIPLTGRADDLVVMLWGFKRVYDVLKHHKQSLSLKAKEAKSMP</sequence>
<organism evidence="6 7">
    <name type="scientific">Desulforamulus aeronauticus DSM 10349</name>
    <dbReference type="NCBI Taxonomy" id="1121421"/>
    <lineage>
        <taxon>Bacteria</taxon>
        <taxon>Bacillati</taxon>
        <taxon>Bacillota</taxon>
        <taxon>Clostridia</taxon>
        <taxon>Eubacteriales</taxon>
        <taxon>Peptococcaceae</taxon>
        <taxon>Desulforamulus</taxon>
    </lineage>
</organism>
<evidence type="ECO:0000313" key="6">
    <source>
        <dbReference type="EMBL" id="SHK22678.1"/>
    </source>
</evidence>
<dbReference type="InterPro" id="IPR010652">
    <property type="entry name" value="DUF1232"/>
</dbReference>
<evidence type="ECO:0000256" key="1">
    <source>
        <dbReference type="ARBA" id="ARBA00004127"/>
    </source>
</evidence>
<keyword evidence="3" id="KW-1133">Transmembrane helix</keyword>
<keyword evidence="2" id="KW-0812">Transmembrane</keyword>
<evidence type="ECO:0000256" key="3">
    <source>
        <dbReference type="ARBA" id="ARBA00022989"/>
    </source>
</evidence>
<name>A0A1M6QRD4_9FIRM</name>
<feature type="domain" description="DUF1232" evidence="5">
    <location>
        <begin position="25"/>
        <end position="59"/>
    </location>
</feature>